<feature type="domain" description="Type VI secretion system spike protein VgrG3-like C-terminal" evidence="4">
    <location>
        <begin position="17"/>
        <end position="203"/>
    </location>
</feature>
<feature type="region of interest" description="Disordered" evidence="1">
    <location>
        <begin position="427"/>
        <end position="456"/>
    </location>
</feature>
<accession>A0ABT6B7F6</accession>
<dbReference type="Pfam" id="PF01471">
    <property type="entry name" value="PG_binding_1"/>
    <property type="match status" value="1"/>
</dbReference>
<feature type="domain" description="Peptidoglycan binding-like" evidence="2">
    <location>
        <begin position="258"/>
        <end position="318"/>
    </location>
</feature>
<evidence type="ECO:0000259" key="2">
    <source>
        <dbReference type="Pfam" id="PF01471"/>
    </source>
</evidence>
<reference evidence="5 6" key="1">
    <citation type="journal article" date="2024" name="Curr. Microbiol.">
        <title>Luteibacter sahnii sp. nov., A Novel Yellow-Colored Xanthomonadin Pigment Producing Probiotic Bacterium from Healthy Rice Seed Microbiome.</title>
        <authorList>
            <person name="Jaiswal G."/>
            <person name="Rana R."/>
            <person name="Nayak P.K."/>
            <person name="Chouhan R."/>
            <person name="Gandhi S.G."/>
            <person name="Patel H.K."/>
            <person name="Patil P.B."/>
        </authorList>
    </citation>
    <scope>NUCLEOTIDE SEQUENCE [LARGE SCALE GENOMIC DNA]</scope>
    <source>
        <strain evidence="5 6">PPL201</strain>
    </source>
</reference>
<gene>
    <name evidence="5" type="ORF">P3W24_03395</name>
</gene>
<name>A0ABT6B7F6_9GAMM</name>
<dbReference type="Pfam" id="PF20410">
    <property type="entry name" value="X-Tfes_XVIPCD"/>
    <property type="match status" value="1"/>
</dbReference>
<evidence type="ECO:0000259" key="4">
    <source>
        <dbReference type="Pfam" id="PF21277"/>
    </source>
</evidence>
<keyword evidence="6" id="KW-1185">Reference proteome</keyword>
<dbReference type="InterPro" id="IPR049073">
    <property type="entry name" value="T6SS_VgrG3-like_C"/>
</dbReference>
<dbReference type="SUPFAM" id="SSF47090">
    <property type="entry name" value="PGBD-like"/>
    <property type="match status" value="1"/>
</dbReference>
<evidence type="ECO:0000256" key="1">
    <source>
        <dbReference type="SAM" id="MobiDB-lite"/>
    </source>
</evidence>
<feature type="compositionally biased region" description="Polar residues" evidence="1">
    <location>
        <begin position="447"/>
        <end position="456"/>
    </location>
</feature>
<organism evidence="5 6">
    <name type="scientific">Luteibacter sahnii</name>
    <dbReference type="NCBI Taxonomy" id="3021977"/>
    <lineage>
        <taxon>Bacteria</taxon>
        <taxon>Pseudomonadati</taxon>
        <taxon>Pseudomonadota</taxon>
        <taxon>Gammaproteobacteria</taxon>
        <taxon>Lysobacterales</taxon>
        <taxon>Rhodanobacteraceae</taxon>
        <taxon>Luteibacter</taxon>
    </lineage>
</organism>
<proteinExistence type="predicted"/>
<evidence type="ECO:0000313" key="5">
    <source>
        <dbReference type="EMBL" id="MDF4024019.1"/>
    </source>
</evidence>
<dbReference type="InterPro" id="IPR036366">
    <property type="entry name" value="PGBDSf"/>
</dbReference>
<feature type="domain" description="X-Tfes XVIPCD" evidence="3">
    <location>
        <begin position="330"/>
        <end position="429"/>
    </location>
</feature>
<dbReference type="InterPro" id="IPR002477">
    <property type="entry name" value="Peptidoglycan-bd-like"/>
</dbReference>
<evidence type="ECO:0000313" key="6">
    <source>
        <dbReference type="Proteomes" id="UP001528850"/>
    </source>
</evidence>
<dbReference type="Pfam" id="PF21277">
    <property type="entry name" value="T6SS_VgrG3-like_C"/>
    <property type="match status" value="1"/>
</dbReference>
<sequence length="456" mass="48867">MTDDLERAQHVASQWHLGQTSAHYESGGDVGTISTGKHDKGGVSYGAYQLSSASGTLREYLDQSPYGAQFQGLTPVTPAFNAKWQTLARTDPGFGEDQQRFVGQSHYSQQVAALEARGIDLSDRGMAVQDALWSTSVQCRGLTPRIFDKGLQEKFGQHYDLATLSDKDIVGAVQDYKTAHVETLFAGSPHLHDSLKARFAHERVALEALAGADATLAANGVTVPHVALPTSAAPSQARGGLHPHAGHGHPPVRLHDHGAPVVALQQQLSALHYRGVEGRPLEADGHFGPATQAAVEAFQRDQHLHVDGVAGARTMNALQAALPPPVRALDHQAHPGHSMYTRVFRLVQDLDAQQGRTSDQMSANLAGALSAQSRAAGMTQIDHLALSEDASKAYVIQGDLHSPFKQYASVDVAQAVVQPLDRSSHAWMQAQQQQQQMAAPTIEAPQQAPTAPTMSR</sequence>
<dbReference type="InterPro" id="IPR036365">
    <property type="entry name" value="PGBD-like_sf"/>
</dbReference>
<dbReference type="EMBL" id="JARJJS010000001">
    <property type="protein sequence ID" value="MDF4024019.1"/>
    <property type="molecule type" value="Genomic_DNA"/>
</dbReference>
<dbReference type="Gene3D" id="1.10.101.10">
    <property type="entry name" value="PGBD-like superfamily/PGBD"/>
    <property type="match status" value="1"/>
</dbReference>
<feature type="compositionally biased region" description="Low complexity" evidence="1">
    <location>
        <begin position="428"/>
        <end position="439"/>
    </location>
</feature>
<dbReference type="InterPro" id="IPR046519">
    <property type="entry name" value="X-Tfes_XVIPCD"/>
</dbReference>
<protein>
    <submittedName>
        <fullName evidence="5">Peptidoglycan-binding domain-containing protein</fullName>
    </submittedName>
</protein>
<evidence type="ECO:0000259" key="3">
    <source>
        <dbReference type="Pfam" id="PF20410"/>
    </source>
</evidence>
<dbReference type="Proteomes" id="UP001528850">
    <property type="component" value="Unassembled WGS sequence"/>
</dbReference>
<comment type="caution">
    <text evidence="5">The sequence shown here is derived from an EMBL/GenBank/DDBJ whole genome shotgun (WGS) entry which is preliminary data.</text>
</comment>